<evidence type="ECO:0000256" key="4">
    <source>
        <dbReference type="ARBA" id="ARBA00023211"/>
    </source>
</evidence>
<keyword evidence="2 5" id="KW-0378">Hydrolase</keyword>
<comment type="cofactor">
    <cofactor evidence="5">
        <name>Mn(2+)</name>
        <dbReference type="ChEBI" id="CHEBI:29035"/>
    </cofactor>
    <text evidence="5">Binds 2 manganese ions per subunit.</text>
</comment>
<dbReference type="HAMAP" id="MF_00737">
    <property type="entry name" value="Formimidoylglutam"/>
    <property type="match status" value="1"/>
</dbReference>
<dbReference type="GO" id="GO:0033389">
    <property type="term" value="P:putrescine biosynthetic process from arginine, via agmatine"/>
    <property type="evidence" value="ECO:0007669"/>
    <property type="project" value="TreeGrafter"/>
</dbReference>
<dbReference type="InterPro" id="IPR023696">
    <property type="entry name" value="Ureohydrolase_dom_sf"/>
</dbReference>
<evidence type="ECO:0000256" key="1">
    <source>
        <dbReference type="ARBA" id="ARBA00022723"/>
    </source>
</evidence>
<accession>A0A921KD60</accession>
<dbReference type="Pfam" id="PF00491">
    <property type="entry name" value="Arginase"/>
    <property type="match status" value="1"/>
</dbReference>
<keyword evidence="1 5" id="KW-0479">Metal-binding</keyword>
<evidence type="ECO:0000313" key="8">
    <source>
        <dbReference type="EMBL" id="HJF31781.1"/>
    </source>
</evidence>
<comment type="similarity">
    <text evidence="5 7">Belongs to the arginase family.</text>
</comment>
<dbReference type="NCBIfam" id="TIGR01227">
    <property type="entry name" value="hutG"/>
    <property type="match status" value="1"/>
</dbReference>
<dbReference type="GO" id="GO:0019556">
    <property type="term" value="P:L-histidine catabolic process to glutamate and formamide"/>
    <property type="evidence" value="ECO:0007669"/>
    <property type="project" value="UniProtKB-UniRule"/>
</dbReference>
<feature type="binding site" evidence="5">
    <location>
        <position position="157"/>
    </location>
    <ligand>
        <name>Mn(2+)</name>
        <dbReference type="ChEBI" id="CHEBI:29035"/>
        <label>2</label>
    </ligand>
</feature>
<dbReference type="Gene3D" id="3.40.800.10">
    <property type="entry name" value="Ureohydrolase domain"/>
    <property type="match status" value="1"/>
</dbReference>
<dbReference type="GO" id="GO:0008783">
    <property type="term" value="F:agmatinase activity"/>
    <property type="evidence" value="ECO:0007669"/>
    <property type="project" value="TreeGrafter"/>
</dbReference>
<dbReference type="EMBL" id="DYWT01000138">
    <property type="protein sequence ID" value="HJF31781.1"/>
    <property type="molecule type" value="Genomic_DNA"/>
</dbReference>
<dbReference type="CDD" id="cd09988">
    <property type="entry name" value="Formimidoylglutamase"/>
    <property type="match status" value="1"/>
</dbReference>
<dbReference type="EC" id="3.5.3.8" evidence="5 6"/>
<evidence type="ECO:0000256" key="3">
    <source>
        <dbReference type="ARBA" id="ARBA00022808"/>
    </source>
</evidence>
<comment type="caution">
    <text evidence="8">The sequence shown here is derived from an EMBL/GenBank/DDBJ whole genome shotgun (WGS) entry which is preliminary data.</text>
</comment>
<feature type="binding site" evidence="5">
    <location>
        <position position="155"/>
    </location>
    <ligand>
        <name>Mn(2+)</name>
        <dbReference type="ChEBI" id="CHEBI:29035"/>
        <label>1</label>
    </ligand>
</feature>
<protein>
    <recommendedName>
        <fullName evidence="5 6">Formimidoylglutamase</fullName>
        <ecNumber evidence="5 6">3.5.3.8</ecNumber>
    </recommendedName>
    <alternativeName>
        <fullName evidence="5">Formiminoglutamase</fullName>
    </alternativeName>
    <alternativeName>
        <fullName evidence="5">Formiminoglutamate hydrolase</fullName>
    </alternativeName>
</protein>
<keyword evidence="3 5" id="KW-0369">Histidine metabolism</keyword>
<comment type="catalytic activity">
    <reaction evidence="5">
        <text>N-formimidoyl-L-glutamate + H2O = formamide + L-glutamate</text>
        <dbReference type="Rhea" id="RHEA:22492"/>
        <dbReference type="ChEBI" id="CHEBI:15377"/>
        <dbReference type="ChEBI" id="CHEBI:16397"/>
        <dbReference type="ChEBI" id="CHEBI:29985"/>
        <dbReference type="ChEBI" id="CHEBI:58928"/>
        <dbReference type="EC" id="3.5.3.8"/>
    </reaction>
</comment>
<evidence type="ECO:0000256" key="2">
    <source>
        <dbReference type="ARBA" id="ARBA00022801"/>
    </source>
</evidence>
<proteinExistence type="inferred from homology"/>
<dbReference type="InterPro" id="IPR006035">
    <property type="entry name" value="Ureohydrolase"/>
</dbReference>
<dbReference type="AlphaFoldDB" id="A0A921KD60"/>
<dbReference type="GO" id="GO:0050415">
    <property type="term" value="F:formimidoylglutamase activity"/>
    <property type="evidence" value="ECO:0007669"/>
    <property type="project" value="UniProtKB-UniRule"/>
</dbReference>
<organism evidence="8 9">
    <name type="scientific">Sporosarcina psychrophila</name>
    <name type="common">Bacillus psychrophilus</name>
    <dbReference type="NCBI Taxonomy" id="1476"/>
    <lineage>
        <taxon>Bacteria</taxon>
        <taxon>Bacillati</taxon>
        <taxon>Bacillota</taxon>
        <taxon>Bacilli</taxon>
        <taxon>Bacillales</taxon>
        <taxon>Caryophanaceae</taxon>
        <taxon>Sporosarcina</taxon>
    </lineage>
</organism>
<feature type="binding site" evidence="5">
    <location>
        <position position="243"/>
    </location>
    <ligand>
        <name>Mn(2+)</name>
        <dbReference type="ChEBI" id="CHEBI:29035"/>
        <label>1</label>
    </ligand>
</feature>
<evidence type="ECO:0000256" key="5">
    <source>
        <dbReference type="HAMAP-Rule" id="MF_00737"/>
    </source>
</evidence>
<evidence type="ECO:0000313" key="9">
    <source>
        <dbReference type="Proteomes" id="UP000698173"/>
    </source>
</evidence>
<dbReference type="PANTHER" id="PTHR11358:SF35">
    <property type="entry name" value="FORMIMIDOYLGLUTAMASE"/>
    <property type="match status" value="1"/>
</dbReference>
<dbReference type="Proteomes" id="UP000698173">
    <property type="component" value="Unassembled WGS sequence"/>
</dbReference>
<reference evidence="8" key="2">
    <citation type="submission" date="2021-09" db="EMBL/GenBank/DDBJ databases">
        <authorList>
            <person name="Gilroy R."/>
        </authorList>
    </citation>
    <scope>NUCLEOTIDE SEQUENCE</scope>
    <source>
        <strain evidence="8">CHK171-7178</strain>
    </source>
</reference>
<dbReference type="InterPro" id="IPR005923">
    <property type="entry name" value="HutG"/>
</dbReference>
<evidence type="ECO:0000256" key="7">
    <source>
        <dbReference type="PROSITE-ProRule" id="PRU00742"/>
    </source>
</evidence>
<comment type="function">
    <text evidence="5">Catalyzes the conversion of N-formimidoyl-L-glutamate to L-glutamate and formamide.</text>
</comment>
<gene>
    <name evidence="5 8" type="primary">hutG</name>
    <name evidence="8" type="ORF">K8V56_08375</name>
</gene>
<comment type="pathway">
    <text evidence="5">Amino-acid degradation; L-histidine degradation into L-glutamate; L-glutamate from N-formimidoyl-L-glutamate (hydrolase route): step 1/1.</text>
</comment>
<dbReference type="PANTHER" id="PTHR11358">
    <property type="entry name" value="ARGINASE/AGMATINASE"/>
    <property type="match status" value="1"/>
</dbReference>
<dbReference type="SUPFAM" id="SSF52768">
    <property type="entry name" value="Arginase/deacetylase"/>
    <property type="match status" value="1"/>
</dbReference>
<feature type="binding site" evidence="5">
    <location>
        <position position="155"/>
    </location>
    <ligand>
        <name>Mn(2+)</name>
        <dbReference type="ChEBI" id="CHEBI:29035"/>
        <label>2</label>
    </ligand>
</feature>
<feature type="binding site" evidence="5">
    <location>
        <position position="245"/>
    </location>
    <ligand>
        <name>Mn(2+)</name>
        <dbReference type="ChEBI" id="CHEBI:29035"/>
        <label>2</label>
    </ligand>
</feature>
<dbReference type="PROSITE" id="PS51409">
    <property type="entry name" value="ARGINASE_2"/>
    <property type="match status" value="1"/>
</dbReference>
<feature type="binding site" evidence="5">
    <location>
        <position position="129"/>
    </location>
    <ligand>
        <name>Mn(2+)</name>
        <dbReference type="ChEBI" id="CHEBI:29035"/>
        <label>1</label>
    </ligand>
</feature>
<feature type="binding site" evidence="5">
    <location>
        <position position="243"/>
    </location>
    <ligand>
        <name>Mn(2+)</name>
        <dbReference type="ChEBI" id="CHEBI:29035"/>
        <label>2</label>
    </ligand>
</feature>
<reference evidence="8" key="1">
    <citation type="journal article" date="2021" name="PeerJ">
        <title>Extensive microbial diversity within the chicken gut microbiome revealed by metagenomics and culture.</title>
        <authorList>
            <person name="Gilroy R."/>
            <person name="Ravi A."/>
            <person name="Getino M."/>
            <person name="Pursley I."/>
            <person name="Horton D.L."/>
            <person name="Alikhan N.F."/>
            <person name="Baker D."/>
            <person name="Gharbi K."/>
            <person name="Hall N."/>
            <person name="Watson M."/>
            <person name="Adriaenssens E.M."/>
            <person name="Foster-Nyarko E."/>
            <person name="Jarju S."/>
            <person name="Secka A."/>
            <person name="Antonio M."/>
            <person name="Oren A."/>
            <person name="Chaudhuri R.R."/>
            <person name="La Ragione R."/>
            <person name="Hildebrand F."/>
            <person name="Pallen M.J."/>
        </authorList>
    </citation>
    <scope>NUCLEOTIDE SEQUENCE</scope>
    <source>
        <strain evidence="8">CHK171-7178</strain>
    </source>
</reference>
<dbReference type="GO" id="GO:0030145">
    <property type="term" value="F:manganese ion binding"/>
    <property type="evidence" value="ECO:0007669"/>
    <property type="project" value="UniProtKB-UniRule"/>
</dbReference>
<keyword evidence="4 5" id="KW-0464">Manganese</keyword>
<feature type="binding site" evidence="5">
    <location>
        <position position="159"/>
    </location>
    <ligand>
        <name>Mn(2+)</name>
        <dbReference type="ChEBI" id="CHEBI:29035"/>
        <label>1</label>
    </ligand>
</feature>
<name>A0A921KD60_SPOPS</name>
<sequence>MLNKVDNHIWSGRTDHLENRTSFRYHQVVEVIAMEDLSPSSRTCAIIGFESEEGVRRNKGQLGAAKAPNALRSELAKLPWKFSVNERLVDVGNIQCVGTGLETAQQQLGDTIANVLEKKMTPIILGGGHETAYGHYLGVRKWIGEEASLGVINIDAHFDLRSYDEQPSSGTMFKQILEHDNMSSYFVVGIQRYGNTQELFDTADRLGVKYEYEENMHIGNMDKLTSDLEQFINQHDYVFLTLCTDVLNSAFAPGVSAPSPFGLNPSVVRSIIRTVTAHKKTLSFDISEVNPILDENNRTVKLGAYLTNEAITTFLGGEIHDASS</sequence>
<evidence type="ECO:0000256" key="6">
    <source>
        <dbReference type="NCBIfam" id="TIGR01227"/>
    </source>
</evidence>